<protein>
    <recommendedName>
        <fullName evidence="4">MORN repeat-containing protein 5</fullName>
    </recommendedName>
</protein>
<name>A7RZE1_NEMVE</name>
<dbReference type="PANTHER" id="PTHR43215:SF14">
    <property type="entry name" value="RADIAL SPOKE HEAD 1 HOMOLOG"/>
    <property type="match status" value="1"/>
</dbReference>
<dbReference type="HOGENOM" id="CLU_131149_0_0_1"/>
<evidence type="ECO:0000256" key="1">
    <source>
        <dbReference type="ARBA" id="ARBA00022737"/>
    </source>
</evidence>
<evidence type="ECO:0000313" key="3">
    <source>
        <dbReference type="Proteomes" id="UP000001593"/>
    </source>
</evidence>
<dbReference type="AlphaFoldDB" id="A7RZE1"/>
<accession>A7RZE1</accession>
<dbReference type="GO" id="GO:0005634">
    <property type="term" value="C:nucleus"/>
    <property type="evidence" value="ECO:0000318"/>
    <property type="project" value="GO_Central"/>
</dbReference>
<dbReference type="EMBL" id="DS469556">
    <property type="protein sequence ID" value="EDO43224.1"/>
    <property type="molecule type" value="Genomic_DNA"/>
</dbReference>
<reference evidence="2" key="1">
    <citation type="journal article" date="2007" name="Science">
        <title>Sea anemone genome reveals ancestral eumetazoan gene repertoire and genomic organization.</title>
        <authorList>
            <person name="Putnam N.H."/>
            <person name="Srivastava M."/>
            <person name="Hellsten U."/>
            <person name="Dirks B."/>
            <person name="Chapman J."/>
            <person name="Salamov A."/>
            <person name="Terry A."/>
            <person name="Shapiro H."/>
            <person name="Lindquist E."/>
            <person name="Kapitonov V.V."/>
            <person name="Jurka J."/>
            <person name="Genikhovich G."/>
            <person name="Grigoriev I.V."/>
            <person name="Lucas S.M."/>
            <person name="Steele R.E."/>
            <person name="Finnerty J.R."/>
            <person name="Technau U."/>
            <person name="Martindale M.Q."/>
            <person name="Rokhsar D.S."/>
        </authorList>
    </citation>
    <scope>NUCLEOTIDE SEQUENCE [LARGE SCALE GENOMIC DNA]</scope>
    <source>
        <strain evidence="2">CH2 x CH6</strain>
    </source>
</reference>
<dbReference type="InterPro" id="IPR003409">
    <property type="entry name" value="MORN"/>
</dbReference>
<evidence type="ECO:0008006" key="4">
    <source>
        <dbReference type="Google" id="ProtNLM"/>
    </source>
</evidence>
<sequence>MGSFICVCGNPEPEPAADYDKITPYQGESKFGVRHGKGIYCYEKGDIYDGQWKWGKKHGYGVYTYANGTIKISPEMEEYLRQQAAKRQELREKHKKTREDIMKKYSLGEYREQPLQTQRYKRPSNGRLYMSV</sequence>
<keyword evidence="3" id="KW-1185">Reference proteome</keyword>
<dbReference type="GO" id="GO:0007286">
    <property type="term" value="P:spermatid development"/>
    <property type="evidence" value="ECO:0000318"/>
    <property type="project" value="GO_Central"/>
</dbReference>
<proteinExistence type="predicted"/>
<keyword evidence="1" id="KW-0677">Repeat</keyword>
<dbReference type="Pfam" id="PF02493">
    <property type="entry name" value="MORN"/>
    <property type="match status" value="2"/>
</dbReference>
<dbReference type="PhylomeDB" id="A7RZE1"/>
<dbReference type="InParanoid" id="A7RZE1"/>
<dbReference type="GO" id="GO:0035082">
    <property type="term" value="P:axoneme assembly"/>
    <property type="evidence" value="ECO:0000318"/>
    <property type="project" value="GO_Central"/>
</dbReference>
<dbReference type="SMART" id="SM00698">
    <property type="entry name" value="MORN"/>
    <property type="match status" value="2"/>
</dbReference>
<dbReference type="GO" id="GO:0031514">
    <property type="term" value="C:motile cilium"/>
    <property type="evidence" value="ECO:0000318"/>
    <property type="project" value="GO_Central"/>
</dbReference>
<gene>
    <name evidence="2" type="ORF">NEMVEDRAFT_v1g204418</name>
</gene>
<dbReference type="Gene3D" id="2.20.110.10">
    <property type="entry name" value="Histone H3 K4-specific methyltransferase SET7/9 N-terminal domain"/>
    <property type="match status" value="1"/>
</dbReference>
<organism evidence="2 3">
    <name type="scientific">Nematostella vectensis</name>
    <name type="common">Starlet sea anemone</name>
    <dbReference type="NCBI Taxonomy" id="45351"/>
    <lineage>
        <taxon>Eukaryota</taxon>
        <taxon>Metazoa</taxon>
        <taxon>Cnidaria</taxon>
        <taxon>Anthozoa</taxon>
        <taxon>Hexacorallia</taxon>
        <taxon>Actiniaria</taxon>
        <taxon>Edwardsiidae</taxon>
        <taxon>Nematostella</taxon>
    </lineage>
</organism>
<dbReference type="PANTHER" id="PTHR43215">
    <property type="entry name" value="RADIAL SPOKE HEAD 1 HOMOLOG"/>
    <property type="match status" value="1"/>
</dbReference>
<dbReference type="Proteomes" id="UP000001593">
    <property type="component" value="Unassembled WGS sequence"/>
</dbReference>
<evidence type="ECO:0000313" key="2">
    <source>
        <dbReference type="EMBL" id="EDO43224.1"/>
    </source>
</evidence>
<dbReference type="SUPFAM" id="SSF82185">
    <property type="entry name" value="Histone H3 K4-specific methyltransferase SET7/9 N-terminal domain"/>
    <property type="match status" value="1"/>
</dbReference>